<gene>
    <name evidence="7" type="ORF">KIW84_063416</name>
</gene>
<feature type="transmembrane region" description="Helical" evidence="6">
    <location>
        <begin position="84"/>
        <end position="104"/>
    </location>
</feature>
<proteinExistence type="inferred from homology"/>
<evidence type="ECO:0000313" key="7">
    <source>
        <dbReference type="EMBL" id="KAI5397593.1"/>
    </source>
</evidence>
<dbReference type="AlphaFoldDB" id="A0A9D4W9S2"/>
<feature type="transmembrane region" description="Helical" evidence="6">
    <location>
        <begin position="116"/>
        <end position="132"/>
    </location>
</feature>
<dbReference type="EMBL" id="JAMSHJ010000006">
    <property type="protein sequence ID" value="KAI5397593.1"/>
    <property type="molecule type" value="Genomic_DNA"/>
</dbReference>
<evidence type="ECO:0000256" key="4">
    <source>
        <dbReference type="ARBA" id="ARBA00022989"/>
    </source>
</evidence>
<dbReference type="PANTHER" id="PTHR47830">
    <property type="entry name" value="OS11G0534100 PROTEIN"/>
    <property type="match status" value="1"/>
</dbReference>
<evidence type="ECO:0000256" key="1">
    <source>
        <dbReference type="ARBA" id="ARBA00004141"/>
    </source>
</evidence>
<reference evidence="7 8" key="1">
    <citation type="journal article" date="2022" name="Nat. Genet.">
        <title>Improved pea reference genome and pan-genome highlight genomic features and evolutionary characteristics.</title>
        <authorList>
            <person name="Yang T."/>
            <person name="Liu R."/>
            <person name="Luo Y."/>
            <person name="Hu S."/>
            <person name="Wang D."/>
            <person name="Wang C."/>
            <person name="Pandey M.K."/>
            <person name="Ge S."/>
            <person name="Xu Q."/>
            <person name="Li N."/>
            <person name="Li G."/>
            <person name="Huang Y."/>
            <person name="Saxena R.K."/>
            <person name="Ji Y."/>
            <person name="Li M."/>
            <person name="Yan X."/>
            <person name="He Y."/>
            <person name="Liu Y."/>
            <person name="Wang X."/>
            <person name="Xiang C."/>
            <person name="Varshney R.K."/>
            <person name="Ding H."/>
            <person name="Gao S."/>
            <person name="Zong X."/>
        </authorList>
    </citation>
    <scope>NUCLEOTIDE SEQUENCE [LARGE SCALE GENOMIC DNA]</scope>
    <source>
        <strain evidence="7 8">cv. Zhongwan 6</strain>
    </source>
</reference>
<protein>
    <submittedName>
        <fullName evidence="7">Uncharacterized protein</fullName>
    </submittedName>
</protein>
<evidence type="ECO:0000256" key="6">
    <source>
        <dbReference type="SAM" id="Phobius"/>
    </source>
</evidence>
<keyword evidence="8" id="KW-1185">Reference proteome</keyword>
<feature type="transmembrane region" description="Helical" evidence="6">
    <location>
        <begin position="138"/>
        <end position="161"/>
    </location>
</feature>
<dbReference type="InterPro" id="IPR006904">
    <property type="entry name" value="DUF716"/>
</dbReference>
<evidence type="ECO:0000313" key="8">
    <source>
        <dbReference type="Proteomes" id="UP001058974"/>
    </source>
</evidence>
<comment type="caution">
    <text evidence="7">The sequence shown here is derived from an EMBL/GenBank/DDBJ whole genome shotgun (WGS) entry which is preliminary data.</text>
</comment>
<keyword evidence="3 6" id="KW-0812">Transmembrane</keyword>
<dbReference type="GO" id="GO:0016020">
    <property type="term" value="C:membrane"/>
    <property type="evidence" value="ECO:0007669"/>
    <property type="project" value="UniProtKB-SubCell"/>
</dbReference>
<keyword evidence="4 6" id="KW-1133">Transmembrane helix</keyword>
<dbReference type="Pfam" id="PF04819">
    <property type="entry name" value="DUF716"/>
    <property type="match status" value="1"/>
</dbReference>
<dbReference type="PANTHER" id="PTHR47830:SF2">
    <property type="entry name" value="PROTEIN, PUTATIVE-RELATED"/>
    <property type="match status" value="1"/>
</dbReference>
<feature type="transmembrane region" description="Helical" evidence="6">
    <location>
        <begin position="236"/>
        <end position="258"/>
    </location>
</feature>
<dbReference type="OrthoDB" id="1842378at2759"/>
<sequence length="288" mass="32232">MASLVTNFSGFVLFFPIGIHRLLSSSSFYLQNPSHFRSKLWYFSDPKWKNLDLYLLLIALPLASFSEFFLFLSFSHHPTYRFSFFQQSFAVLAFWVLIILIILIEYVNSFSVTESFVFLFGGVVFLMEYSVMDKGISGVAGVVYGLLGGLTLVCAFTCFYLAVKPTAFFAEFLLSSGLVFKGTWLLQIGFSLYTNTFGLKGCQKISIMSLTPQMENVDILCDLDEDSLRGAAMMELLFILHAIVVLILGFGLFGVLASKRNLRCGEVKGPLLSELESTSGRMCDLEMG</sequence>
<comment type="similarity">
    <text evidence="2">Belongs to the TMEM45 family.</text>
</comment>
<dbReference type="Proteomes" id="UP001058974">
    <property type="component" value="Chromosome 6"/>
</dbReference>
<comment type="subcellular location">
    <subcellularLocation>
        <location evidence="1">Membrane</location>
        <topology evidence="1">Multi-pass membrane protein</topology>
    </subcellularLocation>
</comment>
<evidence type="ECO:0000256" key="2">
    <source>
        <dbReference type="ARBA" id="ARBA00006948"/>
    </source>
</evidence>
<dbReference type="Gramene" id="Psat6g106440.1">
    <property type="protein sequence ID" value="Psat6g106440.1.cds1"/>
    <property type="gene ID" value="Psat6g106440"/>
</dbReference>
<dbReference type="Gramene" id="Psat06G0341600-T1">
    <property type="protein sequence ID" value="KAI5397593.1"/>
    <property type="gene ID" value="KIW84_063416"/>
</dbReference>
<feature type="transmembrane region" description="Helical" evidence="6">
    <location>
        <begin position="168"/>
        <end position="190"/>
    </location>
</feature>
<evidence type="ECO:0000256" key="3">
    <source>
        <dbReference type="ARBA" id="ARBA00022692"/>
    </source>
</evidence>
<name>A0A9D4W9S2_PEA</name>
<feature type="transmembrane region" description="Helical" evidence="6">
    <location>
        <begin position="12"/>
        <end position="30"/>
    </location>
</feature>
<evidence type="ECO:0000256" key="5">
    <source>
        <dbReference type="ARBA" id="ARBA00023136"/>
    </source>
</evidence>
<organism evidence="7 8">
    <name type="scientific">Pisum sativum</name>
    <name type="common">Garden pea</name>
    <name type="synonym">Lathyrus oleraceus</name>
    <dbReference type="NCBI Taxonomy" id="3888"/>
    <lineage>
        <taxon>Eukaryota</taxon>
        <taxon>Viridiplantae</taxon>
        <taxon>Streptophyta</taxon>
        <taxon>Embryophyta</taxon>
        <taxon>Tracheophyta</taxon>
        <taxon>Spermatophyta</taxon>
        <taxon>Magnoliopsida</taxon>
        <taxon>eudicotyledons</taxon>
        <taxon>Gunneridae</taxon>
        <taxon>Pentapetalae</taxon>
        <taxon>rosids</taxon>
        <taxon>fabids</taxon>
        <taxon>Fabales</taxon>
        <taxon>Fabaceae</taxon>
        <taxon>Papilionoideae</taxon>
        <taxon>50 kb inversion clade</taxon>
        <taxon>NPAAA clade</taxon>
        <taxon>Hologalegina</taxon>
        <taxon>IRL clade</taxon>
        <taxon>Fabeae</taxon>
        <taxon>Lathyrus</taxon>
    </lineage>
</organism>
<feature type="transmembrane region" description="Helical" evidence="6">
    <location>
        <begin position="51"/>
        <end position="72"/>
    </location>
</feature>
<keyword evidence="5 6" id="KW-0472">Membrane</keyword>
<accession>A0A9D4W9S2</accession>